<dbReference type="AlphaFoldDB" id="A0A8H8A251"/>
<protein>
    <submittedName>
        <fullName evidence="2">Uncharacterized protein</fullName>
    </submittedName>
</protein>
<name>A0A8H8A251_9FUNG</name>
<evidence type="ECO:0000313" key="2">
    <source>
        <dbReference type="EMBL" id="KAG5463525.1"/>
    </source>
</evidence>
<feature type="region of interest" description="Disordered" evidence="1">
    <location>
        <begin position="451"/>
        <end position="492"/>
    </location>
</feature>
<evidence type="ECO:0000256" key="1">
    <source>
        <dbReference type="SAM" id="MobiDB-lite"/>
    </source>
</evidence>
<keyword evidence="3" id="KW-1185">Reference proteome</keyword>
<sequence>MLPTRHFPAAASDPLLSISPRLLINSTNIFASSSTPYRSLARSTPLIPLAVVEILPHRRGRGAGWAAGREVKASLRVFLPKPGSDPGAHEVPGAAAVDEDFDKAVTEESLCQQLNRYATVKIDSVVIRRAEVGSASSHAVVNDGTRVVGTTAAGCVVPWLLRAGVGGTAVGFGGAAVGGNSPELCRAGVGGPVCCSVAFFGERSLPAGVAPAVKEQPAEFDKQGGCTPQALVPQDEQCANSNHFGGLVELGVVSVQAELHQEVSYVVLGVVPASEWPQLVVNKFGDSAIGLSWLPARTFYGDSARAGLDDLPRGFSPGHVNLAPRTGPEARPHHRHGAVTKLWRRFKEPPLAPKLLAGAVGAEHSICFKQLAETSDAWPAHADMLPEVHVRDRIKDGQHKPAGGGGGRRTAPTKAKSGPAPHRAAGAPAFPVAGRPSAATRLLELHPMSARDAATAAQLRCQQQQQRRRRRKQQRGSDPAASAGQSKSKGAAAAWHEELLDLLDQDTILRGLVAPCVQDGPAAVSVAAWGPSPEAMQQGSREQAVDEQQAAYEEQQAALDDTLLLLERM</sequence>
<feature type="compositionally biased region" description="Low complexity" evidence="1">
    <location>
        <begin position="480"/>
        <end position="492"/>
    </location>
</feature>
<dbReference type="EMBL" id="JAEFCI010000469">
    <property type="protein sequence ID" value="KAG5463525.1"/>
    <property type="molecule type" value="Genomic_DNA"/>
</dbReference>
<reference evidence="2 3" key="1">
    <citation type="journal article" name="Sci. Rep.">
        <title>Genome-scale phylogenetic analyses confirm Olpidium as the closest living zoosporic fungus to the non-flagellated, terrestrial fungi.</title>
        <authorList>
            <person name="Chang Y."/>
            <person name="Rochon D."/>
            <person name="Sekimoto S."/>
            <person name="Wang Y."/>
            <person name="Chovatia M."/>
            <person name="Sandor L."/>
            <person name="Salamov A."/>
            <person name="Grigoriev I.V."/>
            <person name="Stajich J.E."/>
            <person name="Spatafora J.W."/>
        </authorList>
    </citation>
    <scope>NUCLEOTIDE SEQUENCE [LARGE SCALE GENOMIC DNA]</scope>
    <source>
        <strain evidence="2">S191</strain>
    </source>
</reference>
<comment type="caution">
    <text evidence="2">The sequence shown here is derived from an EMBL/GenBank/DDBJ whole genome shotgun (WGS) entry which is preliminary data.</text>
</comment>
<dbReference type="Proteomes" id="UP000673691">
    <property type="component" value="Unassembled WGS sequence"/>
</dbReference>
<feature type="region of interest" description="Disordered" evidence="1">
    <location>
        <begin position="393"/>
        <end position="433"/>
    </location>
</feature>
<gene>
    <name evidence="2" type="ORF">BJ554DRAFT_6762</name>
</gene>
<proteinExistence type="predicted"/>
<accession>A0A8H8A251</accession>
<organism evidence="2 3">
    <name type="scientific">Olpidium bornovanus</name>
    <dbReference type="NCBI Taxonomy" id="278681"/>
    <lineage>
        <taxon>Eukaryota</taxon>
        <taxon>Fungi</taxon>
        <taxon>Fungi incertae sedis</taxon>
        <taxon>Olpidiomycota</taxon>
        <taxon>Olpidiomycotina</taxon>
        <taxon>Olpidiomycetes</taxon>
        <taxon>Olpidiales</taxon>
        <taxon>Olpidiaceae</taxon>
        <taxon>Olpidium</taxon>
    </lineage>
</organism>
<evidence type="ECO:0000313" key="3">
    <source>
        <dbReference type="Proteomes" id="UP000673691"/>
    </source>
</evidence>
<feature type="compositionally biased region" description="Low complexity" evidence="1">
    <location>
        <begin position="409"/>
        <end position="431"/>
    </location>
</feature>